<comment type="caution">
    <text evidence="1">The sequence shown here is derived from an EMBL/GenBank/DDBJ whole genome shotgun (WGS) entry which is preliminary data.</text>
</comment>
<evidence type="ECO:0000313" key="2">
    <source>
        <dbReference type="Proteomes" id="UP000308836"/>
    </source>
</evidence>
<keyword evidence="1" id="KW-0067">ATP-binding</keyword>
<dbReference type="EMBL" id="SRYG01000005">
    <property type="protein sequence ID" value="TGY66590.1"/>
    <property type="molecule type" value="Genomic_DNA"/>
</dbReference>
<keyword evidence="1" id="KW-0547">Nucleotide-binding</keyword>
<evidence type="ECO:0000313" key="1">
    <source>
        <dbReference type="EMBL" id="TGY66590.1"/>
    </source>
</evidence>
<organism evidence="1 2">
    <name type="scientific">Dubosiella muris</name>
    <dbReference type="NCBI Taxonomy" id="3038133"/>
    <lineage>
        <taxon>Bacteria</taxon>
        <taxon>Bacillati</taxon>
        <taxon>Bacillota</taxon>
        <taxon>Erysipelotrichia</taxon>
        <taxon>Erysipelotrichales</taxon>
        <taxon>Erysipelotrichaceae</taxon>
        <taxon>Dubosiella</taxon>
    </lineage>
</organism>
<dbReference type="Proteomes" id="UP000308836">
    <property type="component" value="Unassembled WGS sequence"/>
</dbReference>
<keyword evidence="2" id="KW-1185">Reference proteome</keyword>
<reference evidence="1" key="1">
    <citation type="submission" date="2019-04" db="EMBL/GenBank/DDBJ databases">
        <title>Microbes associate with the intestines of laboratory mice.</title>
        <authorList>
            <person name="Navarre W."/>
            <person name="Wong E."/>
            <person name="Huang K."/>
            <person name="Tropini C."/>
            <person name="Ng K."/>
            <person name="Yu B."/>
        </authorList>
    </citation>
    <scope>NUCLEOTIDE SEQUENCE</scope>
    <source>
        <strain evidence="1">NM09_H32</strain>
    </source>
</reference>
<accession>A0AC61R9Y1</accession>
<gene>
    <name evidence="1" type="ORF">E5336_03410</name>
</gene>
<sequence>MKILMTQNRKGFLLAILAIVFHSMLMLFQATLLGLVFDHLDNVTQPWLLALIGAYIALTLGCSLYIDFAKESLKRDIRRFLLEKGVHAYMHMDELAFEKQDMSACVNTMTTEVDLVIEQYVTPLLNTFGLAASFVLSSVYFLFLDWRMLAFLYAGSALTFAINRLCQPRLAKNQKQILRAKSDWIATLQGFYRNFSTIKDYGLEERESEALARSSDGSVQAHFRGGLELANLDSVDLDIGMAMFFGLLILCGTLFSGTISPGLAITAIQLSNSIVDPIINFTTIWNRLNASRPVLERFLAMETTASAPEPLAIDGPVETIEIDTPVVKVGDKALLHDIHLRFEKGKKYMIVGPSGCGKTTLLRTLKGAIPSSDVRLNGKAGLSMKAQLCVVGQHMALFPWTLAQNIALNEPAAPSTIDALLAQVHLSHLDPGRLMRLDNDTLSGGELQRVQLARVLAQHRPWLFLDEAFSALDHETTCRLEAMYVADPDRSVISICHKPVMKNLKYYDKIITMESGTVQSVLDPAAWKQKNGALASSAA</sequence>
<protein>
    <submittedName>
        <fullName evidence="1">ABC transporter ATP-binding protein</fullName>
    </submittedName>
</protein>
<proteinExistence type="predicted"/>
<name>A0AC61R9Y1_9FIRM</name>